<dbReference type="PANTHER" id="PTHR34574">
    <property type="entry name" value="CALCIUM-BINDING EF-HAND FAMILY PROTEIN-RELATED"/>
    <property type="match status" value="1"/>
</dbReference>
<dbReference type="KEGG" id="rsz:108851309"/>
<protein>
    <submittedName>
        <fullName evidence="5">Uncharacterized protein LOC108851309</fullName>
    </submittedName>
</protein>
<dbReference type="OrthoDB" id="1881481at2759"/>
<reference evidence="4" key="1">
    <citation type="journal article" date="2019" name="Database">
        <title>The radish genome database (RadishGD): an integrated information resource for radish genomics.</title>
        <authorList>
            <person name="Yu H.J."/>
            <person name="Baek S."/>
            <person name="Lee Y.J."/>
            <person name="Cho A."/>
            <person name="Mun J.H."/>
        </authorList>
    </citation>
    <scope>NUCLEOTIDE SEQUENCE [LARGE SCALE GENOMIC DNA]</scope>
    <source>
        <strain evidence="4">cv. WK10039</strain>
    </source>
</reference>
<gene>
    <name evidence="5" type="primary">LOC108851309</name>
</gene>
<dbReference type="Proteomes" id="UP000504610">
    <property type="component" value="Chromosome 4"/>
</dbReference>
<evidence type="ECO:0000313" key="4">
    <source>
        <dbReference type="Proteomes" id="UP000504610"/>
    </source>
</evidence>
<evidence type="ECO:0000259" key="3">
    <source>
        <dbReference type="PROSITE" id="PS50222"/>
    </source>
</evidence>
<reference evidence="5" key="2">
    <citation type="submission" date="2025-08" db="UniProtKB">
        <authorList>
            <consortium name="RefSeq"/>
        </authorList>
    </citation>
    <scope>IDENTIFICATION</scope>
    <source>
        <tissue evidence="5">Leaf</tissue>
    </source>
</reference>
<dbReference type="Pfam" id="PF13499">
    <property type="entry name" value="EF-hand_7"/>
    <property type="match status" value="1"/>
</dbReference>
<dbReference type="PANTHER" id="PTHR34574:SF2">
    <property type="entry name" value="CALCIUM-BINDING EF-HAND FAMILY PROTEIN"/>
    <property type="match status" value="1"/>
</dbReference>
<dbReference type="GeneID" id="108851309"/>
<evidence type="ECO:0000256" key="2">
    <source>
        <dbReference type="SAM" id="MobiDB-lite"/>
    </source>
</evidence>
<dbReference type="SUPFAM" id="SSF47473">
    <property type="entry name" value="EF-hand"/>
    <property type="match status" value="1"/>
</dbReference>
<feature type="region of interest" description="Disordered" evidence="2">
    <location>
        <begin position="364"/>
        <end position="383"/>
    </location>
</feature>
<dbReference type="RefSeq" id="XP_018480220.2">
    <property type="nucleotide sequence ID" value="XM_018624718.2"/>
</dbReference>
<dbReference type="AlphaFoldDB" id="A0A6J0N6H8"/>
<dbReference type="InterPro" id="IPR018247">
    <property type="entry name" value="EF_Hand_1_Ca_BS"/>
</dbReference>
<organism evidence="4 5">
    <name type="scientific">Raphanus sativus</name>
    <name type="common">Radish</name>
    <name type="synonym">Raphanus raphanistrum var. sativus</name>
    <dbReference type="NCBI Taxonomy" id="3726"/>
    <lineage>
        <taxon>Eukaryota</taxon>
        <taxon>Viridiplantae</taxon>
        <taxon>Streptophyta</taxon>
        <taxon>Embryophyta</taxon>
        <taxon>Tracheophyta</taxon>
        <taxon>Spermatophyta</taxon>
        <taxon>Magnoliopsida</taxon>
        <taxon>eudicotyledons</taxon>
        <taxon>Gunneridae</taxon>
        <taxon>Pentapetalae</taxon>
        <taxon>rosids</taxon>
        <taxon>malvids</taxon>
        <taxon>Brassicales</taxon>
        <taxon>Brassicaceae</taxon>
        <taxon>Brassiceae</taxon>
        <taxon>Raphanus</taxon>
    </lineage>
</organism>
<evidence type="ECO:0000313" key="5">
    <source>
        <dbReference type="RefSeq" id="XP_018480220.2"/>
    </source>
</evidence>
<keyword evidence="4" id="KW-1185">Reference proteome</keyword>
<dbReference type="InterPro" id="IPR002048">
    <property type="entry name" value="EF_hand_dom"/>
</dbReference>
<dbReference type="Gene3D" id="1.10.238.10">
    <property type="entry name" value="EF-hand"/>
    <property type="match status" value="1"/>
</dbReference>
<dbReference type="GO" id="GO:0005509">
    <property type="term" value="F:calcium ion binding"/>
    <property type="evidence" value="ECO:0007669"/>
    <property type="project" value="InterPro"/>
</dbReference>
<dbReference type="PROSITE" id="PS00018">
    <property type="entry name" value="EF_HAND_1"/>
    <property type="match status" value="1"/>
</dbReference>
<sequence length="383" mass="42308">MDMRSNNHQQQQQQVLDGSDIVELVENEKVFDKFVEQKFQQLDQDEDGKLSVTELQPAVADIGAALGLPAQGTSPDSDHIYSEVLNEFTHGSQEKVSKTEFKEVLSDILLGMAAGLKRDPIVILRMDGEDLSEFIHSPGYEAEIVSVYFSAVSGCEEASLSDCIVKALQSLSVDHGMPPSNDPWVMSNIVEPIVDSCLDEEDKREKRVSQERVSQERFLEAFNRVVERVAQRLNEQPVIVAHSENTFDGSGIRRLLSNKFEFDKALNVGLEIIPKDRHGKVSKEYLRAVLDTVAPSATLPPIGAVSQMDDMITEALKMVKGDDGKVVKEEEFKKTMAEIMGSIMLQLEGNPISVSSNSVVHEPLTSATFLPPPPAESPEEPSN</sequence>
<feature type="domain" description="EF-hand" evidence="3">
    <location>
        <begin position="30"/>
        <end position="65"/>
    </location>
</feature>
<dbReference type="InterPro" id="IPR011992">
    <property type="entry name" value="EF-hand-dom_pair"/>
</dbReference>
<name>A0A6J0N6H8_RAPSA</name>
<dbReference type="PROSITE" id="PS50222">
    <property type="entry name" value="EF_HAND_2"/>
    <property type="match status" value="1"/>
</dbReference>
<evidence type="ECO:0000256" key="1">
    <source>
        <dbReference type="ARBA" id="ARBA00022837"/>
    </source>
</evidence>
<accession>A0A6J0N6H8</accession>
<proteinExistence type="predicted"/>
<keyword evidence="1" id="KW-0106">Calcium</keyword>